<keyword evidence="5" id="KW-0413">Isomerase</keyword>
<reference evidence="6 7" key="1">
    <citation type="submission" date="2021-12" db="EMBL/GenBank/DDBJ databases">
        <title>Genome sequencing of bacteria with rrn-lacking chromosome and rrn-plasmid.</title>
        <authorList>
            <person name="Anda M."/>
            <person name="Iwasaki W."/>
        </authorList>
    </citation>
    <scope>NUCLEOTIDE SEQUENCE [LARGE SCALE GENOMIC DNA]</scope>
    <source>
        <strain evidence="6 7">NBRC 101262</strain>
    </source>
</reference>
<dbReference type="SUPFAM" id="SSF51182">
    <property type="entry name" value="RmlC-like cupins"/>
    <property type="match status" value="1"/>
</dbReference>
<dbReference type="Proteomes" id="UP001354989">
    <property type="component" value="Chromosome"/>
</dbReference>
<name>A0ABN6LAF1_9BACT</name>
<evidence type="ECO:0000256" key="2">
    <source>
        <dbReference type="ARBA" id="ARBA00001997"/>
    </source>
</evidence>
<protein>
    <recommendedName>
        <fullName evidence="4 5">dTDP-4-dehydrorhamnose 3,5-epimerase</fullName>
        <ecNumber evidence="3 5">5.1.3.13</ecNumber>
    </recommendedName>
    <alternativeName>
        <fullName evidence="5">Thymidine diphospho-4-keto-rhamnose 3,5-epimerase</fullName>
    </alternativeName>
</protein>
<evidence type="ECO:0000313" key="6">
    <source>
        <dbReference type="EMBL" id="BDD00125.1"/>
    </source>
</evidence>
<sequence>MEIKPTKIEGLVEIQPDVYGDARGYFLESFHEDKYAAIGIKEHFVQDNQSFSTKGVLRGLHFQKAPYAQGKLVRVVMGKVLDVAVDLRPDSPTFGQYDTCILDAEKHNQFYVPPGFAHGFLALEDCVFSYKCTGTYHKASESGIIYNDPELNIDWGSDLIENPTISEKDQVLPSFAAYRDSL</sequence>
<evidence type="ECO:0000313" key="7">
    <source>
        <dbReference type="Proteomes" id="UP001354989"/>
    </source>
</evidence>
<dbReference type="InterPro" id="IPR014710">
    <property type="entry name" value="RmlC-like_jellyroll"/>
</dbReference>
<dbReference type="InterPro" id="IPR000888">
    <property type="entry name" value="RmlC-like"/>
</dbReference>
<comment type="function">
    <text evidence="2 5">Catalyzes the epimerization of the C3' and C5'positions of dTDP-6-deoxy-D-xylo-4-hexulose, forming dTDP-6-deoxy-L-lyxo-4-hexulose.</text>
</comment>
<evidence type="ECO:0000256" key="5">
    <source>
        <dbReference type="RuleBase" id="RU364069"/>
    </source>
</evidence>
<accession>A0ABN6LAF1</accession>
<dbReference type="Pfam" id="PF00908">
    <property type="entry name" value="dTDP_sugar_isom"/>
    <property type="match status" value="1"/>
</dbReference>
<dbReference type="RefSeq" id="WP_332921362.1">
    <property type="nucleotide sequence ID" value="NZ_AP025292.1"/>
</dbReference>
<dbReference type="PANTHER" id="PTHR21047">
    <property type="entry name" value="DTDP-6-DEOXY-D-GLUCOSE-3,5 EPIMERASE"/>
    <property type="match status" value="1"/>
</dbReference>
<evidence type="ECO:0000256" key="1">
    <source>
        <dbReference type="ARBA" id="ARBA00001298"/>
    </source>
</evidence>
<comment type="subunit">
    <text evidence="5">Homodimer.</text>
</comment>
<dbReference type="NCBIfam" id="TIGR01221">
    <property type="entry name" value="rmlC"/>
    <property type="match status" value="1"/>
</dbReference>
<dbReference type="PANTHER" id="PTHR21047:SF2">
    <property type="entry name" value="THYMIDINE DIPHOSPHO-4-KETO-RHAMNOSE 3,5-EPIMERASE"/>
    <property type="match status" value="1"/>
</dbReference>
<dbReference type="EMBL" id="AP025292">
    <property type="protein sequence ID" value="BDD00125.1"/>
    <property type="molecule type" value="Genomic_DNA"/>
</dbReference>
<dbReference type="EC" id="5.1.3.13" evidence="3 5"/>
<proteinExistence type="inferred from homology"/>
<comment type="catalytic activity">
    <reaction evidence="1 5">
        <text>dTDP-4-dehydro-6-deoxy-alpha-D-glucose = dTDP-4-dehydro-beta-L-rhamnose</text>
        <dbReference type="Rhea" id="RHEA:16969"/>
        <dbReference type="ChEBI" id="CHEBI:57649"/>
        <dbReference type="ChEBI" id="CHEBI:62830"/>
        <dbReference type="EC" id="5.1.3.13"/>
    </reaction>
</comment>
<comment type="pathway">
    <text evidence="5">Carbohydrate biosynthesis; dTDP-L-rhamnose biosynthesis.</text>
</comment>
<dbReference type="Gene3D" id="2.60.120.10">
    <property type="entry name" value="Jelly Rolls"/>
    <property type="match status" value="1"/>
</dbReference>
<evidence type="ECO:0000256" key="4">
    <source>
        <dbReference type="ARBA" id="ARBA00019595"/>
    </source>
</evidence>
<organism evidence="6 7">
    <name type="scientific">Persicobacter psychrovividus</name>
    <dbReference type="NCBI Taxonomy" id="387638"/>
    <lineage>
        <taxon>Bacteria</taxon>
        <taxon>Pseudomonadati</taxon>
        <taxon>Bacteroidota</taxon>
        <taxon>Cytophagia</taxon>
        <taxon>Cytophagales</taxon>
        <taxon>Persicobacteraceae</taxon>
        <taxon>Persicobacter</taxon>
    </lineage>
</organism>
<keyword evidence="7" id="KW-1185">Reference proteome</keyword>
<dbReference type="CDD" id="cd00438">
    <property type="entry name" value="cupin_RmlC"/>
    <property type="match status" value="1"/>
</dbReference>
<evidence type="ECO:0000256" key="3">
    <source>
        <dbReference type="ARBA" id="ARBA00012098"/>
    </source>
</evidence>
<dbReference type="InterPro" id="IPR011051">
    <property type="entry name" value="RmlC_Cupin_sf"/>
</dbReference>
<gene>
    <name evidence="6" type="primary">rfbC</name>
    <name evidence="6" type="ORF">PEPS_24050</name>
</gene>
<comment type="similarity">
    <text evidence="5">Belongs to the dTDP-4-dehydrorhamnose 3,5-epimerase family.</text>
</comment>